<dbReference type="EMBL" id="JAKJSC010000003">
    <property type="protein sequence ID" value="MDE5419259.1"/>
    <property type="molecule type" value="Genomic_DNA"/>
</dbReference>
<evidence type="ECO:0000256" key="2">
    <source>
        <dbReference type="ARBA" id="ARBA00001911"/>
    </source>
</evidence>
<dbReference type="RefSeq" id="WP_275110589.1">
    <property type="nucleotide sequence ID" value="NZ_JAKJSC010000003.1"/>
</dbReference>
<evidence type="ECO:0000313" key="13">
    <source>
        <dbReference type="Proteomes" id="UP001528920"/>
    </source>
</evidence>
<sequence>MDKQILVTGGTGYIGSHTVVELQNNGYHVIIADNLSNSKIEVLDGIEAISGIKPLFEKVDLSVREESIAFFKKHTNIGAIIHFAANKAVGESVEKPLMYYRNNINSLMNILDAMKDHNIPNLVFSSSCTVYGQPDKLPVTEETPRKPAESPYGNTKMISEDIIRDTINANPELKGIALRYFNPIGAHPTSKIGELPLGVPNNLIPFLTQTVAGMRAELSVFGSDYNTPDGSCIRDYINVVDLAKAHVISIERLLRDKQLNNYEFFNVGTGEGVSVLEIISSFERATGEKVPHKIIERRAGDVEQIYAETSNANKVLGWKSEATLDDTLLSAWNWQKSL</sequence>
<dbReference type="PANTHER" id="PTHR43725">
    <property type="entry name" value="UDP-GLUCOSE 4-EPIMERASE"/>
    <property type="match status" value="1"/>
</dbReference>
<dbReference type="PANTHER" id="PTHR43725:SF47">
    <property type="entry name" value="UDP-GLUCOSE 4-EPIMERASE"/>
    <property type="match status" value="1"/>
</dbReference>
<evidence type="ECO:0000256" key="9">
    <source>
        <dbReference type="RuleBase" id="RU366046"/>
    </source>
</evidence>
<evidence type="ECO:0000256" key="6">
    <source>
        <dbReference type="ARBA" id="ARBA00018569"/>
    </source>
</evidence>
<dbReference type="GO" id="GO:0003978">
    <property type="term" value="F:UDP-glucose 4-epimerase activity"/>
    <property type="evidence" value="ECO:0007669"/>
    <property type="project" value="UniProtKB-EC"/>
</dbReference>
<comment type="subunit">
    <text evidence="9">Homodimer.</text>
</comment>
<dbReference type="InterPro" id="IPR005886">
    <property type="entry name" value="UDP_G4E"/>
</dbReference>
<evidence type="ECO:0000259" key="11">
    <source>
        <dbReference type="Pfam" id="PF16363"/>
    </source>
</evidence>
<evidence type="ECO:0000256" key="7">
    <source>
        <dbReference type="ARBA" id="ARBA00023027"/>
    </source>
</evidence>
<dbReference type="Gene3D" id="3.40.50.720">
    <property type="entry name" value="NAD(P)-binding Rossmann-like Domain"/>
    <property type="match status" value="1"/>
</dbReference>
<evidence type="ECO:0000313" key="12">
    <source>
        <dbReference type="EMBL" id="MDE5419259.1"/>
    </source>
</evidence>
<feature type="region of interest" description="Disordered" evidence="10">
    <location>
        <begin position="135"/>
        <end position="154"/>
    </location>
</feature>
<keyword evidence="8 9" id="KW-0413">Isomerase</keyword>
<comment type="catalytic activity">
    <reaction evidence="1 9">
        <text>UDP-alpha-D-glucose = UDP-alpha-D-galactose</text>
        <dbReference type="Rhea" id="RHEA:22168"/>
        <dbReference type="ChEBI" id="CHEBI:58885"/>
        <dbReference type="ChEBI" id="CHEBI:66914"/>
        <dbReference type="EC" id="5.1.3.2"/>
    </reaction>
</comment>
<proteinExistence type="inferred from homology"/>
<evidence type="ECO:0000256" key="3">
    <source>
        <dbReference type="ARBA" id="ARBA00004947"/>
    </source>
</evidence>
<reference evidence="12 13" key="1">
    <citation type="submission" date="2022-01" db="EMBL/GenBank/DDBJ databases">
        <title>Labilibaculum sp. nov, a marine bacterium isolated from Antarctica.</title>
        <authorList>
            <person name="Dai W."/>
        </authorList>
    </citation>
    <scope>NUCLEOTIDE SEQUENCE [LARGE SCALE GENOMIC DNA]</scope>
    <source>
        <strain evidence="12 13">DW002</strain>
    </source>
</reference>
<dbReference type="PRINTS" id="PR01713">
    <property type="entry name" value="NUCEPIMERASE"/>
</dbReference>
<dbReference type="EC" id="5.1.3.2" evidence="5 9"/>
<evidence type="ECO:0000256" key="10">
    <source>
        <dbReference type="SAM" id="MobiDB-lite"/>
    </source>
</evidence>
<protein>
    <recommendedName>
        <fullName evidence="6 9">UDP-glucose 4-epimerase</fullName>
        <ecNumber evidence="5 9">5.1.3.2</ecNumber>
    </recommendedName>
</protein>
<evidence type="ECO:0000256" key="1">
    <source>
        <dbReference type="ARBA" id="ARBA00000083"/>
    </source>
</evidence>
<dbReference type="InterPro" id="IPR016040">
    <property type="entry name" value="NAD(P)-bd_dom"/>
</dbReference>
<organism evidence="12 13">
    <name type="scientific">Paralabilibaculum antarcticum</name>
    <dbReference type="NCBI Taxonomy" id="2912572"/>
    <lineage>
        <taxon>Bacteria</taxon>
        <taxon>Pseudomonadati</taxon>
        <taxon>Bacteroidota</taxon>
        <taxon>Bacteroidia</taxon>
        <taxon>Marinilabiliales</taxon>
        <taxon>Marinifilaceae</taxon>
        <taxon>Paralabilibaculum</taxon>
    </lineage>
</organism>
<comment type="cofactor">
    <cofactor evidence="2 9">
        <name>NAD(+)</name>
        <dbReference type="ChEBI" id="CHEBI:57540"/>
    </cofactor>
</comment>
<dbReference type="InterPro" id="IPR036291">
    <property type="entry name" value="NAD(P)-bd_dom_sf"/>
</dbReference>
<dbReference type="Proteomes" id="UP001528920">
    <property type="component" value="Unassembled WGS sequence"/>
</dbReference>
<feature type="compositionally biased region" description="Basic and acidic residues" evidence="10">
    <location>
        <begin position="138"/>
        <end position="148"/>
    </location>
</feature>
<keyword evidence="7 9" id="KW-0520">NAD</keyword>
<evidence type="ECO:0000256" key="4">
    <source>
        <dbReference type="ARBA" id="ARBA00007637"/>
    </source>
</evidence>
<keyword evidence="13" id="KW-1185">Reference proteome</keyword>
<comment type="caution">
    <text evidence="12">The sequence shown here is derived from an EMBL/GenBank/DDBJ whole genome shotgun (WGS) entry which is preliminary data.</text>
</comment>
<comment type="pathway">
    <text evidence="3 9">Carbohydrate metabolism; galactose metabolism.</text>
</comment>
<keyword evidence="9" id="KW-0119">Carbohydrate metabolism</keyword>
<evidence type="ECO:0000256" key="8">
    <source>
        <dbReference type="ARBA" id="ARBA00023235"/>
    </source>
</evidence>
<comment type="similarity">
    <text evidence="4 9">Belongs to the NAD(P)-dependent epimerase/dehydratase family.</text>
</comment>
<feature type="domain" description="NAD(P)-binding" evidence="11">
    <location>
        <begin position="6"/>
        <end position="327"/>
    </location>
</feature>
<dbReference type="Gene3D" id="3.90.25.10">
    <property type="entry name" value="UDP-galactose 4-epimerase, domain 1"/>
    <property type="match status" value="1"/>
</dbReference>
<dbReference type="Pfam" id="PF16363">
    <property type="entry name" value="GDP_Man_Dehyd"/>
    <property type="match status" value="1"/>
</dbReference>
<gene>
    <name evidence="12" type="primary">galE</name>
    <name evidence="12" type="ORF">L3049_14760</name>
</gene>
<evidence type="ECO:0000256" key="5">
    <source>
        <dbReference type="ARBA" id="ARBA00013189"/>
    </source>
</evidence>
<dbReference type="NCBIfam" id="TIGR01179">
    <property type="entry name" value="galE"/>
    <property type="match status" value="1"/>
</dbReference>
<name>A0ABT5VV12_9BACT</name>
<dbReference type="CDD" id="cd05247">
    <property type="entry name" value="UDP_G4E_1_SDR_e"/>
    <property type="match status" value="1"/>
</dbReference>
<dbReference type="SUPFAM" id="SSF51735">
    <property type="entry name" value="NAD(P)-binding Rossmann-fold domains"/>
    <property type="match status" value="1"/>
</dbReference>
<accession>A0ABT5VV12</accession>